<dbReference type="Proteomes" id="UP000282613">
    <property type="component" value="Unassembled WGS sequence"/>
</dbReference>
<dbReference type="InterPro" id="IPR029448">
    <property type="entry name" value="FANCD2"/>
</dbReference>
<feature type="compositionally biased region" description="Polar residues" evidence="6">
    <location>
        <begin position="1903"/>
        <end position="1916"/>
    </location>
</feature>
<dbReference type="OrthoDB" id="27031at2759"/>
<dbReference type="PANTHER" id="PTHR32086">
    <property type="entry name" value="FANCONI ANEMIA GROUP D2 PROTEIN"/>
    <property type="match status" value="1"/>
</dbReference>
<dbReference type="WBParaSite" id="TASK_0000052401-mRNA-1">
    <property type="protein sequence ID" value="TASK_0000052401-mRNA-1"/>
    <property type="gene ID" value="TASK_0000052401"/>
</dbReference>
<keyword evidence="4" id="KW-0539">Nucleus</keyword>
<evidence type="ECO:0000256" key="2">
    <source>
        <dbReference type="ARBA" id="ARBA00022499"/>
    </source>
</evidence>
<dbReference type="GO" id="GO:0007129">
    <property type="term" value="P:homologous chromosome pairing at meiosis"/>
    <property type="evidence" value="ECO:0007669"/>
    <property type="project" value="TreeGrafter"/>
</dbReference>
<organism evidence="9">
    <name type="scientific">Taenia asiatica</name>
    <name type="common">Asian tapeworm</name>
    <dbReference type="NCBI Taxonomy" id="60517"/>
    <lineage>
        <taxon>Eukaryota</taxon>
        <taxon>Metazoa</taxon>
        <taxon>Spiralia</taxon>
        <taxon>Lophotrochozoa</taxon>
        <taxon>Platyhelminthes</taxon>
        <taxon>Cestoda</taxon>
        <taxon>Eucestoda</taxon>
        <taxon>Cyclophyllidea</taxon>
        <taxon>Taeniidae</taxon>
        <taxon>Taenia</taxon>
    </lineage>
</organism>
<name>A0A0R3VTG2_TAEAS</name>
<dbReference type="GO" id="GO:0031573">
    <property type="term" value="P:mitotic intra-S DNA damage checkpoint signaling"/>
    <property type="evidence" value="ECO:0007669"/>
    <property type="project" value="TreeGrafter"/>
</dbReference>
<dbReference type="GO" id="GO:0005634">
    <property type="term" value="C:nucleus"/>
    <property type="evidence" value="ECO:0007669"/>
    <property type="project" value="UniProtKB-SubCell"/>
</dbReference>
<evidence type="ECO:0000313" key="7">
    <source>
        <dbReference type="EMBL" id="VDK21170.1"/>
    </source>
</evidence>
<evidence type="ECO:0000256" key="3">
    <source>
        <dbReference type="ARBA" id="ARBA00022843"/>
    </source>
</evidence>
<evidence type="ECO:0000256" key="6">
    <source>
        <dbReference type="SAM" id="MobiDB-lite"/>
    </source>
</evidence>
<dbReference type="EMBL" id="UYRS01000070">
    <property type="protein sequence ID" value="VDK21170.1"/>
    <property type="molecule type" value="Genomic_DNA"/>
</dbReference>
<feature type="compositionally biased region" description="Polar residues" evidence="6">
    <location>
        <begin position="682"/>
        <end position="693"/>
    </location>
</feature>
<comment type="similarity">
    <text evidence="5">Belongs to the Fanconi anemia protein FANCD2 family.</text>
</comment>
<dbReference type="GO" id="GO:0070182">
    <property type="term" value="F:DNA polymerase binding"/>
    <property type="evidence" value="ECO:0007669"/>
    <property type="project" value="TreeGrafter"/>
</dbReference>
<keyword evidence="3" id="KW-0832">Ubl conjugation</keyword>
<comment type="subcellular location">
    <subcellularLocation>
        <location evidence="1">Nucleus</location>
    </subcellularLocation>
</comment>
<feature type="compositionally biased region" description="Acidic residues" evidence="6">
    <location>
        <begin position="1928"/>
        <end position="1942"/>
    </location>
</feature>
<feature type="region of interest" description="Disordered" evidence="6">
    <location>
        <begin position="1193"/>
        <end position="1214"/>
    </location>
</feature>
<keyword evidence="2" id="KW-1017">Isopeptide bond</keyword>
<dbReference type="GO" id="GO:0036297">
    <property type="term" value="P:interstrand cross-link repair"/>
    <property type="evidence" value="ECO:0007669"/>
    <property type="project" value="TreeGrafter"/>
</dbReference>
<protein>
    <submittedName>
        <fullName evidence="9">Fanconi anemia group D2 protein</fullName>
    </submittedName>
</protein>
<reference evidence="9" key="1">
    <citation type="submission" date="2016-03" db="UniProtKB">
        <authorList>
            <consortium name="WormBaseParasite"/>
        </authorList>
    </citation>
    <scope>IDENTIFICATION</scope>
</reference>
<gene>
    <name evidence="7" type="ORF">TASK_LOCUS525</name>
</gene>
<feature type="compositionally biased region" description="Basic residues" evidence="6">
    <location>
        <begin position="1167"/>
        <end position="1181"/>
    </location>
</feature>
<dbReference type="GO" id="GO:1990918">
    <property type="term" value="P:double-strand break repair involved in meiotic recombination"/>
    <property type="evidence" value="ECO:0007669"/>
    <property type="project" value="TreeGrafter"/>
</dbReference>
<evidence type="ECO:0000256" key="1">
    <source>
        <dbReference type="ARBA" id="ARBA00004123"/>
    </source>
</evidence>
<evidence type="ECO:0000313" key="9">
    <source>
        <dbReference type="WBParaSite" id="TASK_0000052401-mRNA-1"/>
    </source>
</evidence>
<dbReference type="GO" id="GO:0000793">
    <property type="term" value="C:condensed chromosome"/>
    <property type="evidence" value="ECO:0007669"/>
    <property type="project" value="TreeGrafter"/>
</dbReference>
<proteinExistence type="inferred from homology"/>
<dbReference type="Pfam" id="PF14631">
    <property type="entry name" value="FancD2"/>
    <property type="match status" value="2"/>
</dbReference>
<feature type="region of interest" description="Disordered" evidence="6">
    <location>
        <begin position="682"/>
        <end position="707"/>
    </location>
</feature>
<accession>A0A0R3VTG2</accession>
<feature type="region of interest" description="Disordered" evidence="6">
    <location>
        <begin position="1893"/>
        <end position="1962"/>
    </location>
</feature>
<feature type="compositionally biased region" description="Acidic residues" evidence="6">
    <location>
        <begin position="1949"/>
        <end position="1962"/>
    </location>
</feature>
<reference evidence="7 8" key="2">
    <citation type="submission" date="2018-11" db="EMBL/GenBank/DDBJ databases">
        <authorList>
            <consortium name="Pathogen Informatics"/>
        </authorList>
    </citation>
    <scope>NUCLEOTIDE SEQUENCE [LARGE SCALE GENOMIC DNA]</scope>
</reference>
<sequence>MSVEDDIFAEGNCADAIGLNCIPAKCSSINRSLEIMDIKCAVDQNCLVFCSPGRHSRTSWHIANTASSRTKALASELATNTVFRDHLVKELQELFQSSQSEFDCNILLSPLLTKDLSTSDELDDLISEEDQSDVLILFGSPASAFQLLLSIPCLQSQLLDLLLEAVSNGSNYSLQLISQLLRPVGISAFFTTFTSLGEVLSRLIELIKVVDGQPIKSYILQVLPELLASPVENPQEDSNSEVVTNTIQKIIELLDSAFLSTNEDQLNHILVAEIIECANQFPLQGLSLDRLKGACKGVITRSTETQLNRKCVANVIRSLFASELKKCFSSEEICEFVSLLRCKMRLSEIVAESNEEISLFLDSLSLVFQSNSQVKFEWLSYLHRGYSKGGVDCGLLIDDLLILLLACDSETALGDKFGNVAPKRRKEYPLIVKTFNFVAERITDRETHESFSKYSAIFQHKQLYCPLLTLTNQLMTMCRSSVTPRFAYLVYSSVFQSSLPGAELPKQVVTDLCKNIHSLAPNASIFEKKRVVRNNKLTINLLLQLSTKFAQTMSPFSDLLLGLLEEVSRWAEESPPDLVDVRKLFVIPAKIAFGGTGETYLQDDLLISIRRLLLNCSSKLRAIGLIGAVTVLEMLCKRQKRPKSRGPVNSTPCSQAGVMECSQSSVLASQVVMPLASQATGSPNNTFRSSHSHFSLKGPGTSLADDSEEINLPADSVDLDSDPKSTSSHLVFLPQPSRLLLQLVGLVENALRRSSLLFSQLKVFWYDELAAMFARLETECRRSSLSDNEMKRFIEWMGSRVMREFQEEFVVDNAGSSDCTIQLGLNDTEICEIALNVGPTFVRYTEATVAIAARPPLSSVAREHIARKPSAASALFEQSAPASPALLPAHLRLLSVVEAFKSNRCLDGTSFMFITLEIAEACVYNLTGGYFRQWLSWSPPPAYTDSTMDYAWILPMAMANPLHPLHLLQWTWFPLGLQKKITHRSANYTGGKAFVVSGQIYGLEALADCQVRRLNTHLFFTAMNALLGCPILLPTVPLNELKPSILVIISNCCIEAVNTFAGGIVLSSSTRSHPRRLLGHHLTSTLICRLIQIASLRCCLYALLLRRVKDAALTASAAEVPRPIYEALDTMTFDPTFVCTTAGHPISVKRFPIFLPSGGKKSTVGKCQKRPSRGTNGRSRKRVCTKSLLDATEQDENGDCGEDEDEGENGACVDPTSVDLEGGEILEQTTAVNRLAGANTSRKSNALLSDPLLPSLIVCFRELDLSSILLGLQSPLQEPADFCWIDESSLLDSPLDAAVDVIYDVSGVKHFGREKSPDTPLNWITICYLLNELKLKVDHVFGVDLKSSAGWYAFERLNAMSPLLRHSYLMAVIPCLVRVVNSLIRHFKECRDDYCENDPFGLSRLTFNLTTRILADCLSSSLYCLTALSTGILPVVSALRSPDVLLSKTSTPSDSTCLSRLRYLAQCLDNPDVSESSLFDRHNLPTVSMLDDDVLGLAADASQQSETENESDLDSDCSILLNFSPEPSATQVLRIIQWLMEFSPRGLAHTPSAFIHTCFVLSLARHLNNHLPAAESTAYEANLNPISMHPRTQLLFNIRLATAAYSHKDCLGALISLHLHSPFFGPSPSCLSECLEVLINLVKFNLLPLLQGRSCDNDEITQESRLCYSGLTTQSAGLYGRKVLEAFSFNSRFTVKAFLEGDKFSFKEPTYPPLRGEFRVMPITGPICCLKLCVRKLAKQTHAAASSRSVNLLNQWGACLEVLVCLTEAVKGDTPSRAFFELLPCLMRAGRMFVEQLLREAMPFLNAMFRSQGSAVLKFLRSVQQVTRFLQRTCVHAKSRREARLTPLIPQTRKCLEAFVYSVKLLLSQNHCAGAFWLGNLKNRDLAGQEIHDTDVSTRHSGRTTLSTASPLSSREGNTEAGSYAIEGAEELMSEEDSEVEEAGSSTDNAEEEEEEEEEDEN</sequence>
<keyword evidence="8" id="KW-1185">Reference proteome</keyword>
<evidence type="ECO:0000256" key="5">
    <source>
        <dbReference type="ARBA" id="ARBA00093456"/>
    </source>
</evidence>
<feature type="compositionally biased region" description="Acidic residues" evidence="6">
    <location>
        <begin position="1193"/>
        <end position="1208"/>
    </location>
</feature>
<evidence type="ECO:0000313" key="8">
    <source>
        <dbReference type="Proteomes" id="UP000282613"/>
    </source>
</evidence>
<feature type="region of interest" description="Disordered" evidence="6">
    <location>
        <begin position="1162"/>
        <end position="1181"/>
    </location>
</feature>
<evidence type="ECO:0000256" key="4">
    <source>
        <dbReference type="ARBA" id="ARBA00023242"/>
    </source>
</evidence>
<dbReference type="PANTHER" id="PTHR32086:SF0">
    <property type="entry name" value="FANCONI ANEMIA GROUP D2 PROTEIN"/>
    <property type="match status" value="1"/>
</dbReference>
<dbReference type="STRING" id="60517.A0A0R3VTG2"/>